<organism evidence="4 5">
    <name type="scientific">Oxynema aestuarii AP17</name>
    <dbReference type="NCBI Taxonomy" id="2064643"/>
    <lineage>
        <taxon>Bacteria</taxon>
        <taxon>Bacillati</taxon>
        <taxon>Cyanobacteriota</taxon>
        <taxon>Cyanophyceae</taxon>
        <taxon>Oscillatoriophycideae</taxon>
        <taxon>Oscillatoriales</taxon>
        <taxon>Oscillatoriaceae</taxon>
        <taxon>Oxynema</taxon>
        <taxon>Oxynema aestuarii</taxon>
    </lineage>
</organism>
<evidence type="ECO:0000256" key="1">
    <source>
        <dbReference type="ARBA" id="ARBA00022987"/>
    </source>
</evidence>
<evidence type="ECO:0000256" key="2">
    <source>
        <dbReference type="ARBA" id="ARBA00035108"/>
    </source>
</evidence>
<dbReference type="GO" id="GO:0031411">
    <property type="term" value="C:gas vesicle"/>
    <property type="evidence" value="ECO:0007669"/>
    <property type="project" value="UniProtKB-SubCell"/>
</dbReference>
<comment type="subcellular location">
    <subcellularLocation>
        <location evidence="2">Gas vesicle</location>
    </subcellularLocation>
</comment>
<keyword evidence="5" id="KW-1185">Reference proteome</keyword>
<evidence type="ECO:0000313" key="5">
    <source>
        <dbReference type="Proteomes" id="UP000500857"/>
    </source>
</evidence>
<dbReference type="KEGG" id="oxy:HCG48_08415"/>
<evidence type="ECO:0000313" key="4">
    <source>
        <dbReference type="EMBL" id="QIZ70600.1"/>
    </source>
</evidence>
<reference evidence="4 5" key="1">
    <citation type="submission" date="2020-04" db="EMBL/GenBank/DDBJ databases">
        <authorList>
            <person name="Basu S."/>
            <person name="Maruthanayagam V."/>
            <person name="Chakraborty S."/>
            <person name="Pramanik A."/>
            <person name="Mukherjee J."/>
            <person name="Brink B."/>
        </authorList>
    </citation>
    <scope>NUCLEOTIDE SEQUENCE [LARGE SCALE GENOMIC DNA]</scope>
    <source>
        <strain evidence="4 5">AP17</strain>
    </source>
</reference>
<dbReference type="Pfam" id="PF06386">
    <property type="entry name" value="GvpL_GvpF"/>
    <property type="match status" value="1"/>
</dbReference>
<dbReference type="PANTHER" id="PTHR36852">
    <property type="entry name" value="PROTEIN GVPL 2"/>
    <property type="match status" value="1"/>
</dbReference>
<proteinExistence type="inferred from homology"/>
<keyword evidence="1" id="KW-0304">Gas vesicle</keyword>
<accession>A0A6H1TXE0</accession>
<dbReference type="PANTHER" id="PTHR36852:SF1">
    <property type="entry name" value="PROTEIN GVPL 2"/>
    <property type="match status" value="1"/>
</dbReference>
<name>A0A6H1TXE0_9CYAN</name>
<sequence>MRYGFYLYGIFPLPGPQKLELEGLDKQPVKTHIFDDFVFLYSEAKQQRYLASRRNLLGHETVLEEAMHAGYRTVLPLKFGTIAESWQAVEKELLVPHRQQLHELLKQLTGNREVGIKIFWETNEELQRLLDLQPELKAKRDNLQGKVLSMEETIAIGQELERSLEAQKQGIIDRFHHELNALAIDRVENDPLTEAMIYNAAYLIPWDRETEFGDRVERLDRAFEGRLRIRYNNFTAPFNFARLNSD</sequence>
<comment type="similarity">
    <text evidence="3">Belongs to the gas vesicle GvpF/GvpL family.</text>
</comment>
<dbReference type="EMBL" id="CP051167">
    <property type="protein sequence ID" value="QIZ70600.1"/>
    <property type="molecule type" value="Genomic_DNA"/>
</dbReference>
<dbReference type="Proteomes" id="UP000500857">
    <property type="component" value="Chromosome"/>
</dbReference>
<dbReference type="AlphaFoldDB" id="A0A6H1TXE0"/>
<dbReference type="InterPro" id="IPR009430">
    <property type="entry name" value="GvpL/GvpF"/>
</dbReference>
<dbReference type="RefSeq" id="WP_168568755.1">
    <property type="nucleotide sequence ID" value="NZ_CP051167.1"/>
</dbReference>
<gene>
    <name evidence="4" type="ORF">HCG48_08415</name>
</gene>
<protein>
    <submittedName>
        <fullName evidence="4">GvpL/GvpF family gas vesicle protein</fullName>
    </submittedName>
</protein>
<dbReference type="GO" id="GO:0031412">
    <property type="term" value="P:gas vesicle organization"/>
    <property type="evidence" value="ECO:0007669"/>
    <property type="project" value="InterPro"/>
</dbReference>
<evidence type="ECO:0000256" key="3">
    <source>
        <dbReference type="ARBA" id="ARBA00035643"/>
    </source>
</evidence>